<keyword evidence="4 7" id="KW-1133">Transmembrane helix</keyword>
<dbReference type="RefSeq" id="WP_249281563.1">
    <property type="nucleotide sequence ID" value="NZ_JACRST010000001.1"/>
</dbReference>
<evidence type="ECO:0000256" key="1">
    <source>
        <dbReference type="ARBA" id="ARBA00004651"/>
    </source>
</evidence>
<feature type="transmembrane region" description="Helical" evidence="7">
    <location>
        <begin position="356"/>
        <end position="378"/>
    </location>
</feature>
<keyword evidence="3 7" id="KW-0812">Transmembrane</keyword>
<dbReference type="Pfam" id="PF12704">
    <property type="entry name" value="MacB_PCD"/>
    <property type="match status" value="1"/>
</dbReference>
<evidence type="ECO:0000313" key="10">
    <source>
        <dbReference type="EMBL" id="MBC8545410.1"/>
    </source>
</evidence>
<evidence type="ECO:0000256" key="4">
    <source>
        <dbReference type="ARBA" id="ARBA00022989"/>
    </source>
</evidence>
<dbReference type="PANTHER" id="PTHR30572">
    <property type="entry name" value="MEMBRANE COMPONENT OF TRANSPORTER-RELATED"/>
    <property type="match status" value="1"/>
</dbReference>
<feature type="domain" description="MacB-like periplasmic core" evidence="9">
    <location>
        <begin position="19"/>
        <end position="236"/>
    </location>
</feature>
<dbReference type="InterPro" id="IPR050250">
    <property type="entry name" value="Macrolide_Exporter_MacB"/>
</dbReference>
<proteinExistence type="inferred from homology"/>
<evidence type="ECO:0000256" key="6">
    <source>
        <dbReference type="ARBA" id="ARBA00038076"/>
    </source>
</evidence>
<evidence type="ECO:0000259" key="9">
    <source>
        <dbReference type="Pfam" id="PF12704"/>
    </source>
</evidence>
<dbReference type="Pfam" id="PF02687">
    <property type="entry name" value="FtsX"/>
    <property type="match status" value="1"/>
</dbReference>
<evidence type="ECO:0000313" key="11">
    <source>
        <dbReference type="Proteomes" id="UP000653127"/>
    </source>
</evidence>
<organism evidence="10 11">
    <name type="scientific">Ligaoa zhengdingensis</name>
    <dbReference type="NCBI Taxonomy" id="2763658"/>
    <lineage>
        <taxon>Bacteria</taxon>
        <taxon>Bacillati</taxon>
        <taxon>Bacillota</taxon>
        <taxon>Clostridia</taxon>
        <taxon>Eubacteriales</taxon>
        <taxon>Oscillospiraceae</taxon>
        <taxon>Ligaoa</taxon>
    </lineage>
</organism>
<dbReference type="EMBL" id="JACRST010000001">
    <property type="protein sequence ID" value="MBC8545410.1"/>
    <property type="molecule type" value="Genomic_DNA"/>
</dbReference>
<evidence type="ECO:0000256" key="3">
    <source>
        <dbReference type="ARBA" id="ARBA00022692"/>
    </source>
</evidence>
<feature type="transmembrane region" description="Helical" evidence="7">
    <location>
        <begin position="268"/>
        <end position="294"/>
    </location>
</feature>
<feature type="domain" description="ABC3 transporter permease C-terminal" evidence="8">
    <location>
        <begin position="275"/>
        <end position="388"/>
    </location>
</feature>
<name>A0A926DUA7_9FIRM</name>
<feature type="transmembrane region" description="Helical" evidence="7">
    <location>
        <begin position="315"/>
        <end position="344"/>
    </location>
</feature>
<dbReference type="Proteomes" id="UP000653127">
    <property type="component" value="Unassembled WGS sequence"/>
</dbReference>
<evidence type="ECO:0000256" key="2">
    <source>
        <dbReference type="ARBA" id="ARBA00022475"/>
    </source>
</evidence>
<dbReference type="GO" id="GO:0022857">
    <property type="term" value="F:transmembrane transporter activity"/>
    <property type="evidence" value="ECO:0007669"/>
    <property type="project" value="TreeGrafter"/>
</dbReference>
<evidence type="ECO:0000256" key="7">
    <source>
        <dbReference type="SAM" id="Phobius"/>
    </source>
</evidence>
<dbReference type="PANTHER" id="PTHR30572:SF4">
    <property type="entry name" value="ABC TRANSPORTER PERMEASE YTRF"/>
    <property type="match status" value="1"/>
</dbReference>
<comment type="subcellular location">
    <subcellularLocation>
        <location evidence="1">Cell membrane</location>
        <topology evidence="1">Multi-pass membrane protein</topology>
    </subcellularLocation>
</comment>
<keyword evidence="2" id="KW-1003">Cell membrane</keyword>
<sequence length="395" mass="42715">MRDTVKCALRNLGRQKSRTALTITSIAIGVTSVVLISTIGAVGKNAVNQEFNSLGIGSLAVSVDKQRTDMKLQEGDLKAIEQLEDVESAVPIMMEYSSLSMRGLVANVAIWGVDAGANQIMQLEPLYGNLFRRGDIVEQKAVCLVDTNTAVGFYGRENIVGKKLKLSIGGGYEEFEIIGVVNSGGNAMQSLIGEYLPMFVYVPYTTMQTYAGLDGFEQIAVKVRDEIDTEVAAEKIVRGLEIRNEHLGAFKAENIAKQKEKLDHMMELIAGILSAIAGISMVVAGLGIMTLMLVNVNERTREIGIKKSIGASRSVILWEFLIEAAAISLLGSLIGTAAGVALAAAGCWMFKIEFLLNYKMILFSVLFAVISGVIFGAYPSWIAAKLKPVDALRYE</sequence>
<dbReference type="InterPro" id="IPR025857">
    <property type="entry name" value="MacB_PCD"/>
</dbReference>
<evidence type="ECO:0000259" key="8">
    <source>
        <dbReference type="Pfam" id="PF02687"/>
    </source>
</evidence>
<keyword evidence="11" id="KW-1185">Reference proteome</keyword>
<comment type="caution">
    <text evidence="10">The sequence shown here is derived from an EMBL/GenBank/DDBJ whole genome shotgun (WGS) entry which is preliminary data.</text>
</comment>
<comment type="similarity">
    <text evidence="6">Belongs to the ABC-4 integral membrane protein family.</text>
</comment>
<reference evidence="10" key="1">
    <citation type="submission" date="2020-08" db="EMBL/GenBank/DDBJ databases">
        <title>Genome public.</title>
        <authorList>
            <person name="Liu C."/>
            <person name="Sun Q."/>
        </authorList>
    </citation>
    <scope>NUCLEOTIDE SEQUENCE</scope>
    <source>
        <strain evidence="10">NSJ-31</strain>
    </source>
</reference>
<protein>
    <submittedName>
        <fullName evidence="10">ABC transporter permease</fullName>
    </submittedName>
</protein>
<gene>
    <name evidence="10" type="ORF">H8711_00470</name>
</gene>
<dbReference type="GO" id="GO:0005886">
    <property type="term" value="C:plasma membrane"/>
    <property type="evidence" value="ECO:0007669"/>
    <property type="project" value="UniProtKB-SubCell"/>
</dbReference>
<dbReference type="InterPro" id="IPR003838">
    <property type="entry name" value="ABC3_permease_C"/>
</dbReference>
<feature type="transmembrane region" description="Helical" evidence="7">
    <location>
        <begin position="20"/>
        <end position="43"/>
    </location>
</feature>
<dbReference type="AlphaFoldDB" id="A0A926DUA7"/>
<evidence type="ECO:0000256" key="5">
    <source>
        <dbReference type="ARBA" id="ARBA00023136"/>
    </source>
</evidence>
<keyword evidence="5 7" id="KW-0472">Membrane</keyword>
<accession>A0A926DUA7</accession>